<reference evidence="2 4" key="2">
    <citation type="submission" date="2019-09" db="EMBL/GenBank/DDBJ databases">
        <title>Genome sequencing of Lactobacillus acetotolerans.</title>
        <authorList>
            <person name="Kim K."/>
        </authorList>
    </citation>
    <scope>NUCLEOTIDE SEQUENCE [LARGE SCALE GENOMIC DNA]</scope>
    <source>
        <strain evidence="2 4">LA749</strain>
    </source>
</reference>
<accession>A0A0D6A4E6</accession>
<organism evidence="1 3">
    <name type="scientific">Lactobacillus acetotolerans</name>
    <dbReference type="NCBI Taxonomy" id="1600"/>
    <lineage>
        <taxon>Bacteria</taxon>
        <taxon>Bacillati</taxon>
        <taxon>Bacillota</taxon>
        <taxon>Bacilli</taxon>
        <taxon>Lactobacillales</taxon>
        <taxon>Lactobacillaceae</taxon>
        <taxon>Lactobacillus</taxon>
    </lineage>
</organism>
<dbReference type="AlphaFoldDB" id="A0A0D6A4E6"/>
<evidence type="ECO:0000313" key="3">
    <source>
        <dbReference type="Proteomes" id="UP000035709"/>
    </source>
</evidence>
<sequence>MLIECKNDNEKTAMGLLSYLPDFKNLNNLKEEIKLNKNSSDFQLYLYRNGNSNFIGVIGTQNDSHFVIIRYISMAPGYREEKYETKAVQELASIYPKQRVTAVPEYTYLIKYLDKSHER</sequence>
<evidence type="ECO:0000313" key="1">
    <source>
        <dbReference type="EMBL" id="BAQ57330.1"/>
    </source>
</evidence>
<proteinExistence type="predicted"/>
<dbReference type="EMBL" id="CP044496">
    <property type="protein sequence ID" value="QFG51357.1"/>
    <property type="molecule type" value="Genomic_DNA"/>
</dbReference>
<dbReference type="PATRIC" id="fig|1600.4.peg.964"/>
<gene>
    <name evidence="2" type="ORF">LA749_04850</name>
    <name evidence="1" type="ORF">LBAT_0941</name>
</gene>
<dbReference type="Proteomes" id="UP000325393">
    <property type="component" value="Chromosome"/>
</dbReference>
<protein>
    <submittedName>
        <fullName evidence="1">Reductase</fullName>
    </submittedName>
</protein>
<dbReference type="Proteomes" id="UP000035709">
    <property type="component" value="Chromosome"/>
</dbReference>
<dbReference type="KEGG" id="lae:LBAT_0941"/>
<dbReference type="GeneID" id="78212312"/>
<dbReference type="OrthoDB" id="2189687at2"/>
<evidence type="ECO:0000313" key="4">
    <source>
        <dbReference type="Proteomes" id="UP000325393"/>
    </source>
</evidence>
<keyword evidence="3" id="KW-1185">Reference proteome</keyword>
<dbReference type="RefSeq" id="WP_056969808.1">
    <property type="nucleotide sequence ID" value="NZ_AP014808.1"/>
</dbReference>
<reference evidence="1 3" key="1">
    <citation type="submission" date="2015-03" db="EMBL/GenBank/DDBJ databases">
        <title>Complete genome sequence of Lactobacillus acetotolerans NBRC 13120.</title>
        <authorList>
            <person name="Toh H."/>
            <person name="Morita H."/>
            <person name="Fujita N."/>
        </authorList>
    </citation>
    <scope>NUCLEOTIDE SEQUENCE [LARGE SCALE GENOMIC DNA]</scope>
    <source>
        <strain evidence="1 3">NBRC 13120</strain>
    </source>
</reference>
<dbReference type="STRING" id="1600.LBAT_0941"/>
<evidence type="ECO:0000313" key="2">
    <source>
        <dbReference type="EMBL" id="QFG51357.1"/>
    </source>
</evidence>
<name>A0A0D6A4E6_9LACO</name>
<dbReference type="EMBL" id="AP014808">
    <property type="protein sequence ID" value="BAQ57330.1"/>
    <property type="molecule type" value="Genomic_DNA"/>
</dbReference>